<dbReference type="OrthoDB" id="15525at2157"/>
<dbReference type="KEGG" id="pcl:Pcal_1491"/>
<dbReference type="EMBL" id="CP000561">
    <property type="protein sequence ID" value="ABO08910.1"/>
    <property type="molecule type" value="Genomic_DNA"/>
</dbReference>
<dbReference type="InterPro" id="IPR020568">
    <property type="entry name" value="Ribosomal_Su5_D2-typ_SF"/>
</dbReference>
<dbReference type="InterPro" id="IPR014721">
    <property type="entry name" value="Ribsml_uS5_D2-typ_fold_subgr"/>
</dbReference>
<dbReference type="Proteomes" id="UP000001431">
    <property type="component" value="Chromosome"/>
</dbReference>
<dbReference type="AlphaFoldDB" id="A3MW93"/>
<evidence type="ECO:0000313" key="1">
    <source>
        <dbReference type="EMBL" id="ABO08910.1"/>
    </source>
</evidence>
<dbReference type="Gene3D" id="3.30.230.10">
    <property type="match status" value="1"/>
</dbReference>
<evidence type="ECO:0000313" key="2">
    <source>
        <dbReference type="Proteomes" id="UP000001431"/>
    </source>
</evidence>
<proteinExistence type="predicted"/>
<organism evidence="1 2">
    <name type="scientific">Pyrobaculum calidifontis (strain DSM 21063 / JCM 11548 / VA1)</name>
    <dbReference type="NCBI Taxonomy" id="410359"/>
    <lineage>
        <taxon>Archaea</taxon>
        <taxon>Thermoproteota</taxon>
        <taxon>Thermoprotei</taxon>
        <taxon>Thermoproteales</taxon>
        <taxon>Thermoproteaceae</taxon>
        <taxon>Pyrobaculum</taxon>
    </lineage>
</organism>
<protein>
    <submittedName>
        <fullName evidence="1">Tetratricopeptide TPR_2 repeat protein</fullName>
    </submittedName>
</protein>
<dbReference type="STRING" id="410359.Pcal_1491"/>
<dbReference type="SUPFAM" id="SSF54211">
    <property type="entry name" value="Ribosomal protein S5 domain 2-like"/>
    <property type="match status" value="1"/>
</dbReference>
<accession>A3MW93</accession>
<keyword evidence="2" id="KW-1185">Reference proteome</keyword>
<reference evidence="1" key="1">
    <citation type="submission" date="2007-02" db="EMBL/GenBank/DDBJ databases">
        <title>Complete sequence of Pyrobaculum calidifontis JCM 11548.</title>
        <authorList>
            <consortium name="US DOE Joint Genome Institute"/>
            <person name="Copeland A."/>
            <person name="Lucas S."/>
            <person name="Lapidus A."/>
            <person name="Barry K."/>
            <person name="Glavina del Rio T."/>
            <person name="Dalin E."/>
            <person name="Tice H."/>
            <person name="Pitluck S."/>
            <person name="Chain P."/>
            <person name="Malfatti S."/>
            <person name="Shin M."/>
            <person name="Vergez L."/>
            <person name="Schmutz J."/>
            <person name="Larimer F."/>
            <person name="Land M."/>
            <person name="Hauser L."/>
            <person name="Kyrpides N."/>
            <person name="Mikhailova N."/>
            <person name="Cozen A.E."/>
            <person name="Fitz-Gibbon S.T."/>
            <person name="House C.H."/>
            <person name="Saltikov C."/>
            <person name="Lowe T.M."/>
            <person name="Richardson P."/>
        </authorList>
    </citation>
    <scope>NUCLEOTIDE SEQUENCE [LARGE SCALE GENOMIC DNA]</scope>
    <source>
        <strain evidence="1">JCM 11548</strain>
    </source>
</reference>
<sequence length="602" mass="65898">MPRALVLLLLAALAYGQGTAYGLAIYDGRAVPVQVAVYVGPGNGTVEIKGLDYYDLTFYYSTISACWEAAIAAGVDPLALNYTVVINPLNASRALVGTSLSLTVAVAAYSAITHTPLNASIIYTGTLAPGGVVDFVGGLVEKAQGARQYGFKLFVYPVLQHYDYKIVWKPKLYGVYGALVERVERRPLPLAEIVPVEEVGNIYQAVAIAAGAAYNLTANLERLGQAAETVLNSATPIDAVEKEALLFVNKTLRLAALYPQYADVLRRGAAQALAYVQVAKNNTDLATEALPRAIAEAATPYFYVRMLTDPQGAEVEIATYLAALLELADAVANNTAPLCDMAYAHMYIHTAQVYMRDAGLDYAYYKMGFIDSAAQAAYKYAQAVYYLWKSLLYYTHSAEPYDIEKAAASLRRYVEQAVRYADMYSKATDIISPQLVGNAALNYARGEIAMRQGNYKAALGYYIEALAYALTYFALHPAFPNTTDVKYLHYLDALSHVVRPDGQVSLRENLAIAAAAPLNETKLLYLARVHACQIAERWANWSQAPAQPHAQVTALPKPPQRQEEPPYAPALVALAPLLFPALRRIQNVHTKYRVYKKHKKST</sequence>
<dbReference type="HOGENOM" id="CLU_458309_0_0_2"/>
<dbReference type="RefSeq" id="WP_011850168.1">
    <property type="nucleotide sequence ID" value="NC_009073.1"/>
</dbReference>
<dbReference type="eggNOG" id="arCOG01937">
    <property type="taxonomic scope" value="Archaea"/>
</dbReference>
<dbReference type="GeneID" id="4909836"/>
<gene>
    <name evidence="1" type="ordered locus">Pcal_1491</name>
</gene>
<name>A3MW93_PYRCJ</name>